<dbReference type="InterPro" id="IPR027417">
    <property type="entry name" value="P-loop_NTPase"/>
</dbReference>
<keyword evidence="5" id="KW-1185">Reference proteome</keyword>
<evidence type="ECO:0000256" key="1">
    <source>
        <dbReference type="ARBA" id="ARBA00022741"/>
    </source>
</evidence>
<evidence type="ECO:0000256" key="2">
    <source>
        <dbReference type="ARBA" id="ARBA00022840"/>
    </source>
</evidence>
<sequence>MAEIIAVASGKGGVGKSFFSSNLSMSLKTAGNETLLVDADLGGANLHDFVGLKVPGKGLYEFLKEKIDIGSVIAQSPAGVDFVGGSSDVLGMAHITNFEKLKVLNRIKKLDYKYIILDLGAGTSFNMIDFFNFADKKIMIMNSEPTSLENSYGFLKVALYRKIELHLRKDTKYSDICNKLRSKSMNYPNINTILHALSEVDPAGSDEIKRMVDDYKIGTVLNLVRTRKELNVFYGFENVTKKYLGINIEKLGFMPYDISVSESIKLMRPYYINNMRSDVAKCIDDIRSHILTKL</sequence>
<name>A0A4R1K568_9BACT</name>
<keyword evidence="4" id="KW-0282">Flagellum</keyword>
<proteinExistence type="predicted"/>
<dbReference type="Proteomes" id="UP000294614">
    <property type="component" value="Unassembled WGS sequence"/>
</dbReference>
<comment type="caution">
    <text evidence="4">The sequence shown here is derived from an EMBL/GenBank/DDBJ whole genome shotgun (WGS) entry which is preliminary data.</text>
</comment>
<keyword evidence="4" id="KW-0969">Cilium</keyword>
<organism evidence="4 5">
    <name type="scientific">Seleniivibrio woodruffii</name>
    <dbReference type="NCBI Taxonomy" id="1078050"/>
    <lineage>
        <taxon>Bacteria</taxon>
        <taxon>Pseudomonadati</taxon>
        <taxon>Deferribacterota</taxon>
        <taxon>Deferribacteres</taxon>
        <taxon>Deferribacterales</taxon>
        <taxon>Geovibrionaceae</taxon>
        <taxon>Seleniivibrio</taxon>
    </lineage>
</organism>
<dbReference type="Gene3D" id="3.40.50.300">
    <property type="entry name" value="P-loop containing nucleotide triphosphate hydrolases"/>
    <property type="match status" value="1"/>
</dbReference>
<dbReference type="EMBL" id="SMGG01000006">
    <property type="protein sequence ID" value="TCK59315.1"/>
    <property type="molecule type" value="Genomic_DNA"/>
</dbReference>
<accession>A0A4R1K568</accession>
<dbReference type="GO" id="GO:0009898">
    <property type="term" value="C:cytoplasmic side of plasma membrane"/>
    <property type="evidence" value="ECO:0007669"/>
    <property type="project" value="TreeGrafter"/>
</dbReference>
<dbReference type="AlphaFoldDB" id="A0A4R1K568"/>
<keyword evidence="1" id="KW-0547">Nucleotide-binding</keyword>
<feature type="domain" description="CobQ/CobB/MinD/ParA nucleotide binding" evidence="3">
    <location>
        <begin position="5"/>
        <end position="265"/>
    </location>
</feature>
<dbReference type="PANTHER" id="PTHR43384:SF4">
    <property type="entry name" value="CELLULOSE BIOSYNTHESIS PROTEIN BCSQ-RELATED"/>
    <property type="match status" value="1"/>
</dbReference>
<dbReference type="GO" id="GO:0005829">
    <property type="term" value="C:cytosol"/>
    <property type="evidence" value="ECO:0007669"/>
    <property type="project" value="TreeGrafter"/>
</dbReference>
<keyword evidence="4" id="KW-0966">Cell projection</keyword>
<reference evidence="4 5" key="1">
    <citation type="submission" date="2019-03" db="EMBL/GenBank/DDBJ databases">
        <title>Genomic Encyclopedia of Type Strains, Phase IV (KMG-IV): sequencing the most valuable type-strain genomes for metagenomic binning, comparative biology and taxonomic classification.</title>
        <authorList>
            <person name="Goeker M."/>
        </authorList>
    </citation>
    <scope>NUCLEOTIDE SEQUENCE [LARGE SCALE GENOMIC DNA]</scope>
    <source>
        <strain evidence="4 5">DSM 24984</strain>
    </source>
</reference>
<dbReference type="GO" id="GO:0016887">
    <property type="term" value="F:ATP hydrolysis activity"/>
    <property type="evidence" value="ECO:0007669"/>
    <property type="project" value="TreeGrafter"/>
</dbReference>
<dbReference type="OrthoDB" id="9773088at2"/>
<dbReference type="InterPro" id="IPR002586">
    <property type="entry name" value="CobQ/CobB/MinD/ParA_Nub-bd_dom"/>
</dbReference>
<evidence type="ECO:0000259" key="3">
    <source>
        <dbReference type="Pfam" id="PF01656"/>
    </source>
</evidence>
<dbReference type="GO" id="GO:0005524">
    <property type="term" value="F:ATP binding"/>
    <property type="evidence" value="ECO:0007669"/>
    <property type="project" value="UniProtKB-KW"/>
</dbReference>
<dbReference type="InterPro" id="IPR050625">
    <property type="entry name" value="ParA/MinD_ATPase"/>
</dbReference>
<evidence type="ECO:0000313" key="5">
    <source>
        <dbReference type="Proteomes" id="UP000294614"/>
    </source>
</evidence>
<protein>
    <submittedName>
        <fullName evidence="4">Flagellar biosynthesis protein FlhG</fullName>
    </submittedName>
</protein>
<dbReference type="RefSeq" id="WP_132874227.1">
    <property type="nucleotide sequence ID" value="NZ_JAJUHT010000006.1"/>
</dbReference>
<dbReference type="PANTHER" id="PTHR43384">
    <property type="entry name" value="SEPTUM SITE-DETERMINING PROTEIN MIND HOMOLOG, CHLOROPLASTIC-RELATED"/>
    <property type="match status" value="1"/>
</dbReference>
<dbReference type="GO" id="GO:0051782">
    <property type="term" value="P:negative regulation of cell division"/>
    <property type="evidence" value="ECO:0007669"/>
    <property type="project" value="TreeGrafter"/>
</dbReference>
<evidence type="ECO:0000313" key="4">
    <source>
        <dbReference type="EMBL" id="TCK59315.1"/>
    </source>
</evidence>
<gene>
    <name evidence="4" type="ORF">C8D98_2248</name>
</gene>
<keyword evidence="2" id="KW-0067">ATP-binding</keyword>
<dbReference type="SUPFAM" id="SSF52540">
    <property type="entry name" value="P-loop containing nucleoside triphosphate hydrolases"/>
    <property type="match status" value="1"/>
</dbReference>
<dbReference type="Pfam" id="PF01656">
    <property type="entry name" value="CbiA"/>
    <property type="match status" value="1"/>
</dbReference>